<name>G0U6K3_TRYVY</name>
<evidence type="ECO:0000256" key="1">
    <source>
        <dbReference type="SAM" id="Phobius"/>
    </source>
</evidence>
<organism evidence="2">
    <name type="scientific">Trypanosoma vivax (strain Y486)</name>
    <dbReference type="NCBI Taxonomy" id="1055687"/>
    <lineage>
        <taxon>Eukaryota</taxon>
        <taxon>Discoba</taxon>
        <taxon>Euglenozoa</taxon>
        <taxon>Kinetoplastea</taxon>
        <taxon>Metakinetoplastina</taxon>
        <taxon>Trypanosomatida</taxon>
        <taxon>Trypanosomatidae</taxon>
        <taxon>Trypanosoma</taxon>
        <taxon>Duttonella</taxon>
    </lineage>
</organism>
<sequence length="148" mass="16410">MCLSGCLTTPLIGIFMTGIFPYIFFCVFSQLQVFFCVAEGVVQRLMVGHAANTLRELCLFLAHTPFCLLTTEVPTSECTSGLSINTQYPLPDPFAPLFALVILGFSFVTVQALFTAQFAFWFPRSTSLNLFHPLPPTTLPHIELPRKG</sequence>
<proteinExistence type="predicted"/>
<gene>
    <name evidence="2" type="ORF">TVY486_1005580</name>
</gene>
<accession>G0U6K3</accession>
<evidence type="ECO:0000313" key="2">
    <source>
        <dbReference type="EMBL" id="CCC51507.1"/>
    </source>
</evidence>
<feature type="transmembrane region" description="Helical" evidence="1">
    <location>
        <begin position="12"/>
        <end position="35"/>
    </location>
</feature>
<protein>
    <submittedName>
        <fullName evidence="2">Uncharacterized protein</fullName>
    </submittedName>
</protein>
<reference evidence="2" key="1">
    <citation type="journal article" date="2012" name="Proc. Natl. Acad. Sci. U.S.A.">
        <title>Antigenic diversity is generated by distinct evolutionary mechanisms in African trypanosome species.</title>
        <authorList>
            <person name="Jackson A.P."/>
            <person name="Berry A."/>
            <person name="Aslett M."/>
            <person name="Allison H.C."/>
            <person name="Burton P."/>
            <person name="Vavrova-Anderson J."/>
            <person name="Brown R."/>
            <person name="Browne H."/>
            <person name="Corton N."/>
            <person name="Hauser H."/>
            <person name="Gamble J."/>
            <person name="Gilderthorp R."/>
            <person name="Marcello L."/>
            <person name="McQuillan J."/>
            <person name="Otto T.D."/>
            <person name="Quail M.A."/>
            <person name="Sanders M.J."/>
            <person name="van Tonder A."/>
            <person name="Ginger M.L."/>
            <person name="Field M.C."/>
            <person name="Barry J.D."/>
            <person name="Hertz-Fowler C."/>
            <person name="Berriman M."/>
        </authorList>
    </citation>
    <scope>NUCLEOTIDE SEQUENCE</scope>
    <source>
        <strain evidence="2">Y486</strain>
    </source>
</reference>
<dbReference type="AlphaFoldDB" id="G0U6K3"/>
<dbReference type="VEuPathDB" id="TriTrypDB:TvY486_1005580"/>
<dbReference type="EMBL" id="HE573026">
    <property type="protein sequence ID" value="CCC51507.1"/>
    <property type="molecule type" value="Genomic_DNA"/>
</dbReference>
<keyword evidence="1" id="KW-0472">Membrane</keyword>
<feature type="transmembrane region" description="Helical" evidence="1">
    <location>
        <begin position="97"/>
        <end position="122"/>
    </location>
</feature>
<keyword evidence="1" id="KW-0812">Transmembrane</keyword>
<keyword evidence="1" id="KW-1133">Transmembrane helix</keyword>